<name>C0DVM3_EIKCO</name>
<comment type="caution">
    <text evidence="1">The sequence shown here is derived from an EMBL/GenBank/DDBJ whole genome shotgun (WGS) entry which is preliminary data.</text>
</comment>
<accession>C0DVM3</accession>
<sequence>MLHAGELAAKTVFQGGLWPTINYTVYLRAVLYVKHLEIVRHIFHQ</sequence>
<gene>
    <name evidence="1" type="ORF">EIKCOROL_01412</name>
</gene>
<evidence type="ECO:0000313" key="2">
    <source>
        <dbReference type="Proteomes" id="UP000005837"/>
    </source>
</evidence>
<dbReference type="EMBL" id="ACEA01000023">
    <property type="protein sequence ID" value="EEG23897.1"/>
    <property type="molecule type" value="Genomic_DNA"/>
</dbReference>
<evidence type="ECO:0000313" key="1">
    <source>
        <dbReference type="EMBL" id="EEG23897.1"/>
    </source>
</evidence>
<dbReference type="HOGENOM" id="CLU_3199230_0_0_4"/>
<organism evidence="1 2">
    <name type="scientific">Eikenella corrodens ATCC 23834</name>
    <dbReference type="NCBI Taxonomy" id="546274"/>
    <lineage>
        <taxon>Bacteria</taxon>
        <taxon>Pseudomonadati</taxon>
        <taxon>Pseudomonadota</taxon>
        <taxon>Betaproteobacteria</taxon>
        <taxon>Neisseriales</taxon>
        <taxon>Neisseriaceae</taxon>
        <taxon>Eikenella</taxon>
    </lineage>
</organism>
<dbReference type="Proteomes" id="UP000005837">
    <property type="component" value="Unassembled WGS sequence"/>
</dbReference>
<dbReference type="AlphaFoldDB" id="C0DVM3"/>
<protein>
    <submittedName>
        <fullName evidence="1">Uncharacterized protein</fullName>
    </submittedName>
</protein>
<proteinExistence type="predicted"/>
<reference evidence="1 2" key="1">
    <citation type="submission" date="2009-01" db="EMBL/GenBank/DDBJ databases">
        <authorList>
            <person name="Fulton L."/>
            <person name="Clifton S."/>
            <person name="Chinwalla A.T."/>
            <person name="Mitreva M."/>
            <person name="Sodergren E."/>
            <person name="Weinstock G."/>
            <person name="Clifton S."/>
            <person name="Dooling D.J."/>
            <person name="Fulton B."/>
            <person name="Minx P."/>
            <person name="Pepin K.H."/>
            <person name="Johnson M."/>
            <person name="Bhonagiri V."/>
            <person name="Nash W.E."/>
            <person name="Mardis E.R."/>
            <person name="Wilson R.K."/>
        </authorList>
    </citation>
    <scope>NUCLEOTIDE SEQUENCE [LARGE SCALE GENOMIC DNA]</scope>
    <source>
        <strain evidence="1 2">ATCC 23834</strain>
    </source>
</reference>